<keyword evidence="9" id="KW-1003">Cell membrane</keyword>
<dbReference type="InterPro" id="IPR050779">
    <property type="entry name" value="Transglutaminase"/>
</dbReference>
<dbReference type="Ensembl" id="ENSNFUT00015032373.1">
    <property type="protein sequence ID" value="ENSNFUP00015030982.1"/>
    <property type="gene ID" value="ENSNFUG00015014946.1"/>
</dbReference>
<evidence type="ECO:0000256" key="27">
    <source>
        <dbReference type="ARBA" id="ARBA00039019"/>
    </source>
</evidence>
<evidence type="ECO:0000256" key="7">
    <source>
        <dbReference type="ARBA" id="ARBA00005968"/>
    </source>
</evidence>
<dbReference type="InterPro" id="IPR036985">
    <property type="entry name" value="Transglutaminase-like_sf"/>
</dbReference>
<evidence type="ECO:0000256" key="29">
    <source>
        <dbReference type="ARBA" id="ARBA00041650"/>
    </source>
</evidence>
<evidence type="ECO:0000256" key="8">
    <source>
        <dbReference type="ARBA" id="ARBA00022454"/>
    </source>
</evidence>
<evidence type="ECO:0000256" key="2">
    <source>
        <dbReference type="ARBA" id="ARBA00004173"/>
    </source>
</evidence>
<comment type="catalytic activity">
    <reaction evidence="25">
        <text>L-glutaminyl-[protein] + serotonin = 5-serotonyl-L-glutamyl-[protein] + NH4(+)</text>
        <dbReference type="Rhea" id="RHEA:66552"/>
        <dbReference type="Rhea" id="RHEA-COMP:10207"/>
        <dbReference type="Rhea" id="RHEA-COMP:17052"/>
        <dbReference type="ChEBI" id="CHEBI:28938"/>
        <dbReference type="ChEBI" id="CHEBI:30011"/>
        <dbReference type="ChEBI" id="CHEBI:167174"/>
        <dbReference type="ChEBI" id="CHEBI:350546"/>
    </reaction>
    <physiologicalReaction direction="left-to-right" evidence="25">
        <dbReference type="Rhea" id="RHEA:66553"/>
    </physiologicalReaction>
</comment>
<comment type="catalytic activity">
    <reaction evidence="39">
        <text>L-glutaminyl-[protein] + (R)-noradrenaline = 5-(R)-noradrenalinyl-L-glutamyl-[protein] + NH4(+)</text>
        <dbReference type="Rhea" id="RHEA:66560"/>
        <dbReference type="Rhea" id="RHEA-COMP:10207"/>
        <dbReference type="Rhea" id="RHEA-COMP:17054"/>
        <dbReference type="ChEBI" id="CHEBI:28938"/>
        <dbReference type="ChEBI" id="CHEBI:30011"/>
        <dbReference type="ChEBI" id="CHEBI:72587"/>
        <dbReference type="ChEBI" id="CHEBI:167178"/>
    </reaction>
    <physiologicalReaction direction="left-to-right" evidence="39">
        <dbReference type="Rhea" id="RHEA:66561"/>
    </physiologicalReaction>
</comment>
<evidence type="ECO:0000256" key="22">
    <source>
        <dbReference type="ARBA" id="ARBA00023242"/>
    </source>
</evidence>
<dbReference type="Proteomes" id="UP000822369">
    <property type="component" value="Chromosome 14"/>
</dbReference>
<reference evidence="45" key="2">
    <citation type="submission" date="2020-03" db="EMBL/GenBank/DDBJ databases">
        <title>Intra-Species Differences in Population Size shape Life History and Genome Evolution.</title>
        <authorList>
            <person name="Willemsen D."/>
            <person name="Cui R."/>
            <person name="Valenzano D.R."/>
        </authorList>
    </citation>
    <scope>NUCLEOTIDE SEQUENCE</scope>
    <source>
        <strain evidence="45">GRZ</strain>
        <tissue evidence="45">Whole</tissue>
    </source>
</reference>
<dbReference type="FunFam" id="2.60.40.10:FF:000090">
    <property type="entry name" value="Protein-glutamine gamma-glutamyltransferase 2"/>
    <property type="match status" value="1"/>
</dbReference>
<dbReference type="PIRSF" id="PIRSF000459">
    <property type="entry name" value="TGM_EBP42"/>
    <property type="match status" value="1"/>
</dbReference>
<comment type="catalytic activity">
    <reaction evidence="40">
        <text>L-glutaminyl-[protein] + dopamine = 5-dopaminyl-L-glutamyl-[protein] + NH4(+)</text>
        <dbReference type="Rhea" id="RHEA:66556"/>
        <dbReference type="Rhea" id="RHEA-COMP:10207"/>
        <dbReference type="Rhea" id="RHEA-COMP:17053"/>
        <dbReference type="ChEBI" id="CHEBI:28938"/>
        <dbReference type="ChEBI" id="CHEBI:30011"/>
        <dbReference type="ChEBI" id="CHEBI:59905"/>
        <dbReference type="ChEBI" id="CHEBI:167175"/>
    </reaction>
    <physiologicalReaction direction="left-to-right" evidence="40">
        <dbReference type="Rhea" id="RHEA:66557"/>
    </physiologicalReaction>
</comment>
<feature type="domain" description="Transglutaminase-like" evidence="44">
    <location>
        <begin position="365"/>
        <end position="458"/>
    </location>
</feature>
<keyword evidence="18 42" id="KW-0106">Calcium</keyword>
<evidence type="ECO:0000256" key="9">
    <source>
        <dbReference type="ARBA" id="ARBA00022475"/>
    </source>
</evidence>
<evidence type="ECO:0000256" key="36">
    <source>
        <dbReference type="ARBA" id="ARBA00043138"/>
    </source>
</evidence>
<dbReference type="OMA" id="LAPFWQD"/>
<keyword evidence="10" id="KW-0963">Cytoplasm</keyword>
<evidence type="ECO:0000256" key="6">
    <source>
        <dbReference type="ARBA" id="ARBA00004514"/>
    </source>
</evidence>
<evidence type="ECO:0000256" key="11">
    <source>
        <dbReference type="ARBA" id="ARBA00022525"/>
    </source>
</evidence>
<evidence type="ECO:0000256" key="34">
    <source>
        <dbReference type="ARBA" id="ARBA00042912"/>
    </source>
</evidence>
<dbReference type="GO" id="GO:0046872">
    <property type="term" value="F:metal ion binding"/>
    <property type="evidence" value="ECO:0007669"/>
    <property type="project" value="UniProtKB-KW"/>
</dbReference>
<accession>A0A8C6NWF3</accession>
<dbReference type="EC" id="3.5.1.44" evidence="27"/>
<dbReference type="GO" id="GO:0006508">
    <property type="term" value="P:proteolysis"/>
    <property type="evidence" value="ECO:0007669"/>
    <property type="project" value="UniProtKB-KW"/>
</dbReference>
<dbReference type="InterPro" id="IPR023608">
    <property type="entry name" value="Transglutaminase_animal"/>
</dbReference>
<dbReference type="OrthoDB" id="437511at2759"/>
<dbReference type="EMBL" id="JAAVVJ010000014">
    <property type="protein sequence ID" value="KAF7207609.1"/>
    <property type="molecule type" value="Genomic_DNA"/>
</dbReference>
<dbReference type="SUPFAM" id="SSF81296">
    <property type="entry name" value="E set domains"/>
    <property type="match status" value="1"/>
</dbReference>
<evidence type="ECO:0000256" key="16">
    <source>
        <dbReference type="ARBA" id="ARBA00022741"/>
    </source>
</evidence>
<evidence type="ECO:0000256" key="24">
    <source>
        <dbReference type="ARBA" id="ARBA00024222"/>
    </source>
</evidence>
<dbReference type="GO" id="GO:0005694">
    <property type="term" value="C:chromosome"/>
    <property type="evidence" value="ECO:0007669"/>
    <property type="project" value="UniProtKB-SubCell"/>
</dbReference>
<dbReference type="Pfam" id="PF01841">
    <property type="entry name" value="Transglut_core"/>
    <property type="match status" value="1"/>
</dbReference>
<evidence type="ECO:0000256" key="12">
    <source>
        <dbReference type="ARBA" id="ARBA00022530"/>
    </source>
</evidence>
<reference evidence="46" key="1">
    <citation type="submission" date="2014-08" db="EMBL/GenBank/DDBJ databases">
        <authorList>
            <person name="Senf B."/>
            <person name="Petzold A."/>
            <person name="Downie B.R."/>
            <person name="Koch P."/>
            <person name="Platzer M."/>
        </authorList>
    </citation>
    <scope>NUCLEOTIDE SEQUENCE [LARGE SCALE GENOMIC DNA]</scope>
    <source>
        <strain evidence="46">GRZ</strain>
    </source>
</reference>
<comment type="catalytic activity">
    <reaction evidence="37">
        <text>L-glutaminyl-[protein] + H2O = L-glutamyl-[protein] + NH4(+)</text>
        <dbReference type="Rhea" id="RHEA:16441"/>
        <dbReference type="Rhea" id="RHEA-COMP:10207"/>
        <dbReference type="Rhea" id="RHEA-COMP:10208"/>
        <dbReference type="ChEBI" id="CHEBI:15377"/>
        <dbReference type="ChEBI" id="CHEBI:28938"/>
        <dbReference type="ChEBI" id="CHEBI:29973"/>
        <dbReference type="ChEBI" id="CHEBI:30011"/>
        <dbReference type="EC" id="3.5.1.44"/>
    </reaction>
    <physiologicalReaction direction="left-to-right" evidence="37">
        <dbReference type="Rhea" id="RHEA:16442"/>
    </physiologicalReaction>
</comment>
<evidence type="ECO:0000256" key="20">
    <source>
        <dbReference type="ARBA" id="ARBA00023134"/>
    </source>
</evidence>
<evidence type="ECO:0000256" key="15">
    <source>
        <dbReference type="ARBA" id="ARBA00022723"/>
    </source>
</evidence>
<dbReference type="GO" id="GO:0007399">
    <property type="term" value="P:nervous system development"/>
    <property type="evidence" value="ECO:0007669"/>
    <property type="project" value="UniProtKB-ARBA"/>
</dbReference>
<dbReference type="Proteomes" id="UP000694548">
    <property type="component" value="Chromosome sgr10"/>
</dbReference>
<keyword evidence="17" id="KW-0378">Hydrolase</keyword>
<evidence type="ECO:0000256" key="19">
    <source>
        <dbReference type="ARBA" id="ARBA00023128"/>
    </source>
</evidence>
<dbReference type="SUPFAM" id="SSF49309">
    <property type="entry name" value="Transglutaminase, two C-terminal domains"/>
    <property type="match status" value="2"/>
</dbReference>
<evidence type="ECO:0000256" key="1">
    <source>
        <dbReference type="ARBA" id="ARBA00004123"/>
    </source>
</evidence>
<evidence type="ECO:0000256" key="33">
    <source>
        <dbReference type="ARBA" id="ARBA00042239"/>
    </source>
</evidence>
<evidence type="ECO:0000256" key="26">
    <source>
        <dbReference type="ARBA" id="ARBA00036876"/>
    </source>
</evidence>
<evidence type="ECO:0000256" key="30">
    <source>
        <dbReference type="ARBA" id="ARBA00041677"/>
    </source>
</evidence>
<dbReference type="SMART" id="SM00460">
    <property type="entry name" value="TGc"/>
    <property type="match status" value="1"/>
</dbReference>
<comment type="cofactor">
    <cofactor evidence="42">
        <name>Ca(2+)</name>
        <dbReference type="ChEBI" id="CHEBI:29108"/>
    </cofactor>
    <text evidence="42">Binds 1 Ca(2+) ion per subunit.</text>
</comment>
<name>A0A8C6NWF3_NOTFU</name>
<evidence type="ECO:0000256" key="43">
    <source>
        <dbReference type="SAM" id="Phobius"/>
    </source>
</evidence>
<comment type="subcellular location">
    <subcellularLocation>
        <location evidence="3">Cell membrane</location>
    </subcellularLocation>
    <subcellularLocation>
        <location evidence="4">Chromosome</location>
    </subcellularLocation>
    <subcellularLocation>
        <location evidence="6">Cytoplasm</location>
        <location evidence="6">Cytosol</location>
    </subcellularLocation>
    <subcellularLocation>
        <location evidence="2">Mitochondrion</location>
    </subcellularLocation>
    <subcellularLocation>
        <location evidence="1">Nucleus</location>
    </subcellularLocation>
    <subcellularLocation>
        <location evidence="5">Secreted</location>
        <location evidence="5">Extracellular space</location>
        <location evidence="5">Extracellular matrix</location>
    </subcellularLocation>
</comment>
<protein>
    <recommendedName>
        <fullName evidence="28">Protein-glutamine gamma-glutamyltransferase 2</fullName>
        <ecNumber evidence="24">2.3.2.13</ecNumber>
        <ecNumber evidence="27">3.5.1.44</ecNumber>
    </recommendedName>
    <alternativeName>
        <fullName evidence="31">Isopeptidase TGM2</fullName>
    </alternativeName>
    <alternativeName>
        <fullName evidence="33">Protein-glutamine deamidase TGM2</fullName>
    </alternativeName>
    <alternativeName>
        <fullName evidence="32">Protein-glutamine dopaminyltransferase TGM2</fullName>
    </alternativeName>
    <alternativeName>
        <fullName evidence="35">Protein-glutamine histaminyltransferase TGM2</fullName>
    </alternativeName>
    <alternativeName>
        <fullName evidence="36">Protein-glutamine noradrenalinyltransferase TGM2</fullName>
    </alternativeName>
    <alternativeName>
        <fullName evidence="34">Protein-glutamine serotonyltransferase TGM2</fullName>
    </alternativeName>
    <alternativeName>
        <fullName evidence="30">Tissue transglutaminase</fullName>
    </alternativeName>
    <alternativeName>
        <fullName evidence="29">Transglutaminase-2</fullName>
    </alternativeName>
</protein>
<dbReference type="GO" id="GO:0008233">
    <property type="term" value="F:peptidase activity"/>
    <property type="evidence" value="ECO:0007669"/>
    <property type="project" value="UniProtKB-KW"/>
</dbReference>
<dbReference type="GO" id="GO:0050568">
    <property type="term" value="F:protein-glutamine glutaminase activity"/>
    <property type="evidence" value="ECO:0007669"/>
    <property type="project" value="UniProtKB-EC"/>
</dbReference>
<dbReference type="GO" id="GO:0005525">
    <property type="term" value="F:GTP binding"/>
    <property type="evidence" value="ECO:0007669"/>
    <property type="project" value="UniProtKB-KW"/>
</dbReference>
<dbReference type="InterPro" id="IPR008958">
    <property type="entry name" value="Transglutaminase_C"/>
</dbReference>
<reference evidence="46" key="3">
    <citation type="submission" date="2025-05" db="UniProtKB">
        <authorList>
            <consortium name="Ensembl"/>
        </authorList>
    </citation>
    <scope>IDENTIFICATION</scope>
</reference>
<feature type="binding site" evidence="42">
    <location>
        <position position="549"/>
    </location>
    <ligand>
        <name>Ca(2+)</name>
        <dbReference type="ChEBI" id="CHEBI:29108"/>
    </ligand>
</feature>
<keyword evidence="12" id="KW-0272">Extracellular matrix</keyword>
<comment type="similarity">
    <text evidence="7">Belongs to the transglutaminase superfamily. Transglutaminase family.</text>
</comment>
<dbReference type="SUPFAM" id="SSF54001">
    <property type="entry name" value="Cysteine proteinases"/>
    <property type="match status" value="1"/>
</dbReference>
<keyword evidence="19" id="KW-0496">Mitochondrion</keyword>
<dbReference type="InterPro" id="IPR036238">
    <property type="entry name" value="Transglutaminase_C_sf"/>
</dbReference>
<dbReference type="GO" id="GO:0005634">
    <property type="term" value="C:nucleus"/>
    <property type="evidence" value="ECO:0007669"/>
    <property type="project" value="UniProtKB-SubCell"/>
</dbReference>
<dbReference type="KEGG" id="nfu:107384976"/>
<evidence type="ECO:0000256" key="14">
    <source>
        <dbReference type="ARBA" id="ARBA00022679"/>
    </source>
</evidence>
<sequence length="807" mass="90624">MTIWLEEFTQRLCGNIMVYLFPVLFGYCSWELACGGSNMHSFKDLNAFGSDRAGALKSTCSETPVSVLQRACKTSLNCFCIIRDNSAKTMGLVSTSNSVFKGVDLHSRTNNTEHHTSEISVDQLIVRRGQPFILTLKLAQPFNPDLDQLTMTAETGNYPSETRGTMSRFGVPNKIPASASSKAVWKAELKKGSSPETGSLTLTIKPPADAPIGEYKLSAKHKEEKQVLANLSVLFNPWCSDDWVFQPVDAQRQEYVMNEHGVIYRGNNSQISPCQWDFAQFEENMVKICLKILDLSVKYKRDPAGDVSARCNPIYVGRIITNMIHNESTFGVLEGNWSGNYRGGMNPAYWSNSYTILKQWYDTYYKTVKYGQCWVFASVMCSVMRLLGIPCRVVTNFESAHDTDSSLTIDTYFTDCGRAKPSGDSVWNFHVWVEAWMRRPDIANNGKYDGWQVLDPTPQEKSEGMFCCGPAPVAAILNGDTRLKYDVPFVFAEVNADCVSWLIKEDGSKMKLLSDTKKVGQCISTKAIGSNKRMDLTDAYKYREGSEKERAVFVYALSSLTNGAGEEENGHMRSTRRMGAVDDMKNDKPSAPPPQLHIQFEEDSRPVIGEDVKLKLVLSSDSTVTRLLSVNISVQAMRYTGHPAGNIQTEVTEQKLLPGEDLSIPILVPFLTYQKYMVQCRNMTFSTIITDLQNKENRYLAERHINLMDPPISINVTDEGRVNQPMTVEMVFMNPVEDTLRNCTLTVSGSGLTEETTIKLQDLQQGRRLRVQFTIVPYRSGERTLLLDFDCSLFRDIKKSCSICVQA</sequence>
<keyword evidence="13" id="KW-0645">Protease</keyword>
<evidence type="ECO:0000256" key="31">
    <source>
        <dbReference type="ARBA" id="ARBA00042099"/>
    </source>
</evidence>
<keyword evidence="20" id="KW-0342">GTP-binding</keyword>
<keyword evidence="16" id="KW-0547">Nucleotide-binding</keyword>
<evidence type="ECO:0000256" key="23">
    <source>
        <dbReference type="ARBA" id="ARBA00023315"/>
    </source>
</evidence>
<evidence type="ECO:0000256" key="35">
    <source>
        <dbReference type="ARBA" id="ARBA00043104"/>
    </source>
</evidence>
<evidence type="ECO:0000256" key="5">
    <source>
        <dbReference type="ARBA" id="ARBA00004498"/>
    </source>
</evidence>
<keyword evidence="11" id="KW-0964">Secreted</keyword>
<evidence type="ECO:0000256" key="18">
    <source>
        <dbReference type="ARBA" id="ARBA00022837"/>
    </source>
</evidence>
<evidence type="ECO:0000256" key="13">
    <source>
        <dbReference type="ARBA" id="ARBA00022670"/>
    </source>
</evidence>
<dbReference type="GO" id="GO:0005886">
    <property type="term" value="C:plasma membrane"/>
    <property type="evidence" value="ECO:0007669"/>
    <property type="project" value="UniProtKB-SubCell"/>
</dbReference>
<keyword evidence="21 43" id="KW-0472">Membrane</keyword>
<dbReference type="GO" id="GO:0005829">
    <property type="term" value="C:cytosol"/>
    <property type="evidence" value="ECO:0007669"/>
    <property type="project" value="UniProtKB-SubCell"/>
</dbReference>
<dbReference type="Gene3D" id="2.60.40.10">
    <property type="entry name" value="Immunoglobulins"/>
    <property type="match status" value="3"/>
</dbReference>
<dbReference type="Pfam" id="PF00868">
    <property type="entry name" value="Transglut_N"/>
    <property type="match status" value="1"/>
</dbReference>
<evidence type="ECO:0000313" key="47">
    <source>
        <dbReference type="Proteomes" id="UP000694548"/>
    </source>
</evidence>
<dbReference type="InterPro" id="IPR013783">
    <property type="entry name" value="Ig-like_fold"/>
</dbReference>
<evidence type="ECO:0000256" key="42">
    <source>
        <dbReference type="PIRSR" id="PIRSR000459-2"/>
    </source>
</evidence>
<dbReference type="EC" id="2.3.2.13" evidence="24"/>
<dbReference type="InterPro" id="IPR014756">
    <property type="entry name" value="Ig_E-set"/>
</dbReference>
<evidence type="ECO:0000256" key="25">
    <source>
        <dbReference type="ARBA" id="ARBA00036377"/>
    </source>
</evidence>
<keyword evidence="22" id="KW-0539">Nucleus</keyword>
<keyword evidence="23" id="KW-0012">Acyltransferase</keyword>
<evidence type="ECO:0000256" key="40">
    <source>
        <dbReference type="ARBA" id="ARBA00048365"/>
    </source>
</evidence>
<keyword evidence="43" id="KW-0812">Transmembrane</keyword>
<evidence type="ECO:0000256" key="32">
    <source>
        <dbReference type="ARBA" id="ARBA00042105"/>
    </source>
</evidence>
<dbReference type="InterPro" id="IPR001102">
    <property type="entry name" value="Transglutaminase_N"/>
</dbReference>
<evidence type="ECO:0000256" key="17">
    <source>
        <dbReference type="ARBA" id="ARBA00022801"/>
    </source>
</evidence>
<organism evidence="46 47">
    <name type="scientific">Nothobranchius furzeri</name>
    <name type="common">Turquoise killifish</name>
    <dbReference type="NCBI Taxonomy" id="105023"/>
    <lineage>
        <taxon>Eukaryota</taxon>
        <taxon>Metazoa</taxon>
        <taxon>Chordata</taxon>
        <taxon>Craniata</taxon>
        <taxon>Vertebrata</taxon>
        <taxon>Euteleostomi</taxon>
        <taxon>Actinopterygii</taxon>
        <taxon>Neopterygii</taxon>
        <taxon>Teleostei</taxon>
        <taxon>Neoteleostei</taxon>
        <taxon>Acanthomorphata</taxon>
        <taxon>Ovalentaria</taxon>
        <taxon>Atherinomorphae</taxon>
        <taxon>Cyprinodontiformes</taxon>
        <taxon>Nothobranchiidae</taxon>
        <taxon>Nothobranchius</taxon>
    </lineage>
</organism>
<dbReference type="InterPro" id="IPR002931">
    <property type="entry name" value="Transglutaminase-like"/>
</dbReference>
<keyword evidence="8" id="KW-0158">Chromosome</keyword>
<dbReference type="GO" id="GO:0003810">
    <property type="term" value="F:protein-glutamine gamma-glutamyltransferase activity"/>
    <property type="evidence" value="ECO:0007669"/>
    <property type="project" value="UniProtKB-EC"/>
</dbReference>
<dbReference type="GO" id="GO:0005739">
    <property type="term" value="C:mitochondrion"/>
    <property type="evidence" value="ECO:0007669"/>
    <property type="project" value="UniProtKB-SubCell"/>
</dbReference>
<feature type="active site" evidence="41">
    <location>
        <position position="430"/>
    </location>
</feature>
<keyword evidence="43" id="KW-1133">Transmembrane helix</keyword>
<keyword evidence="47" id="KW-1185">Reference proteome</keyword>
<evidence type="ECO:0000256" key="4">
    <source>
        <dbReference type="ARBA" id="ARBA00004286"/>
    </source>
</evidence>
<dbReference type="GeneTree" id="ENSGT01050000244866"/>
<comment type="catalytic activity">
    <reaction evidence="26">
        <text>L-glutaminyl-[protein] + L-lysyl-[protein] = [protein]-L-lysyl-N(6)-5-L-glutamyl-[protein] + NH4(+)</text>
        <dbReference type="Rhea" id="RHEA:54816"/>
        <dbReference type="Rhea" id="RHEA-COMP:9752"/>
        <dbReference type="Rhea" id="RHEA-COMP:10207"/>
        <dbReference type="Rhea" id="RHEA-COMP:14005"/>
        <dbReference type="ChEBI" id="CHEBI:28938"/>
        <dbReference type="ChEBI" id="CHEBI:29969"/>
        <dbReference type="ChEBI" id="CHEBI:30011"/>
        <dbReference type="ChEBI" id="CHEBI:138370"/>
        <dbReference type="EC" id="2.3.2.13"/>
    </reaction>
    <physiologicalReaction direction="left-to-right" evidence="26">
        <dbReference type="Rhea" id="RHEA:54817"/>
    </physiologicalReaction>
</comment>
<dbReference type="InterPro" id="IPR038765">
    <property type="entry name" value="Papain-like_cys_pep_sf"/>
</dbReference>
<dbReference type="PANTHER" id="PTHR11590:SF6">
    <property type="entry name" value="PROTEIN-GLUTAMINE GAMMA-GLUTAMYLTRANSFERASE 2"/>
    <property type="match status" value="1"/>
</dbReference>
<feature type="binding site" evidence="42">
    <location>
        <position position="495"/>
    </location>
    <ligand>
        <name>Ca(2+)</name>
        <dbReference type="ChEBI" id="CHEBI:29108"/>
    </ligand>
</feature>
<evidence type="ECO:0000256" key="28">
    <source>
        <dbReference type="ARBA" id="ARBA00040561"/>
    </source>
</evidence>
<evidence type="ECO:0000259" key="44">
    <source>
        <dbReference type="SMART" id="SM00460"/>
    </source>
</evidence>
<keyword evidence="15 42" id="KW-0479">Metal-binding</keyword>
<comment type="catalytic activity">
    <reaction evidence="38">
        <text>L-glutaminyl-[protein] + histamine = 5-histaminyl-L-glutamyl-[protein] + NH4(+)</text>
        <dbReference type="Rhea" id="RHEA:66564"/>
        <dbReference type="Rhea" id="RHEA-COMP:10207"/>
        <dbReference type="Rhea" id="RHEA-COMP:17056"/>
        <dbReference type="ChEBI" id="CHEBI:28938"/>
        <dbReference type="ChEBI" id="CHEBI:30011"/>
        <dbReference type="ChEBI" id="CHEBI:58432"/>
        <dbReference type="ChEBI" id="CHEBI:167179"/>
    </reaction>
    <physiologicalReaction direction="left-to-right" evidence="38">
        <dbReference type="Rhea" id="RHEA:66565"/>
    </physiologicalReaction>
</comment>
<feature type="binding site" evidence="42">
    <location>
        <position position="497"/>
    </location>
    <ligand>
        <name>Ca(2+)</name>
        <dbReference type="ChEBI" id="CHEBI:29108"/>
    </ligand>
</feature>
<feature type="active site" evidence="41">
    <location>
        <position position="373"/>
    </location>
</feature>
<evidence type="ECO:0000256" key="38">
    <source>
        <dbReference type="ARBA" id="ARBA00047876"/>
    </source>
</evidence>
<dbReference type="AlphaFoldDB" id="A0A8C6NWF3"/>
<keyword evidence="14" id="KW-0808">Transferase</keyword>
<proteinExistence type="inferred from homology"/>
<evidence type="ECO:0000256" key="41">
    <source>
        <dbReference type="PIRSR" id="PIRSR000459-1"/>
    </source>
</evidence>
<evidence type="ECO:0000313" key="45">
    <source>
        <dbReference type="EMBL" id="KAF7207609.1"/>
    </source>
</evidence>
<dbReference type="Pfam" id="PF00927">
    <property type="entry name" value="Transglut_C"/>
    <property type="match status" value="2"/>
</dbReference>
<feature type="transmembrane region" description="Helical" evidence="43">
    <location>
        <begin position="12"/>
        <end position="33"/>
    </location>
</feature>
<evidence type="ECO:0000256" key="21">
    <source>
        <dbReference type="ARBA" id="ARBA00023136"/>
    </source>
</evidence>
<dbReference type="PANTHER" id="PTHR11590">
    <property type="entry name" value="PROTEIN-GLUTAMINE GAMMA-GLUTAMYLTRANSFERASE"/>
    <property type="match status" value="1"/>
</dbReference>
<evidence type="ECO:0000256" key="39">
    <source>
        <dbReference type="ARBA" id="ARBA00048230"/>
    </source>
</evidence>
<dbReference type="FunFam" id="3.90.260.10:FF:000001">
    <property type="entry name" value="Protein-glutamine gamma-glutamyltransferase 2"/>
    <property type="match status" value="1"/>
</dbReference>
<evidence type="ECO:0000313" key="46">
    <source>
        <dbReference type="Ensembl" id="ENSNFUP00015030982.1"/>
    </source>
</evidence>
<dbReference type="Gene3D" id="3.90.260.10">
    <property type="entry name" value="Transglutaminase-like"/>
    <property type="match status" value="1"/>
</dbReference>
<evidence type="ECO:0000256" key="37">
    <source>
        <dbReference type="ARBA" id="ARBA00047868"/>
    </source>
</evidence>
<feature type="binding site" evidence="42">
    <location>
        <position position="544"/>
    </location>
    <ligand>
        <name>Ca(2+)</name>
        <dbReference type="ChEBI" id="CHEBI:29108"/>
    </ligand>
</feature>
<gene>
    <name evidence="46" type="primary">ccndbp1</name>
    <name evidence="45" type="ORF">G4P62_009843</name>
</gene>
<feature type="active site" evidence="41">
    <location>
        <position position="455"/>
    </location>
</feature>
<evidence type="ECO:0000256" key="10">
    <source>
        <dbReference type="ARBA" id="ARBA00022490"/>
    </source>
</evidence>
<evidence type="ECO:0000256" key="3">
    <source>
        <dbReference type="ARBA" id="ARBA00004236"/>
    </source>
</evidence>